<dbReference type="Pfam" id="PF01627">
    <property type="entry name" value="Hpt"/>
    <property type="match status" value="1"/>
</dbReference>
<dbReference type="Pfam" id="PF07696">
    <property type="entry name" value="7TMR-DISMED2"/>
    <property type="match status" value="1"/>
</dbReference>
<evidence type="ECO:0000256" key="11">
    <source>
        <dbReference type="ARBA" id="ARBA00022989"/>
    </source>
</evidence>
<evidence type="ECO:0000313" key="22">
    <source>
        <dbReference type="EMBL" id="QHJ11832.1"/>
    </source>
</evidence>
<name>A0A857JKH6_9ALTE</name>
<keyword evidence="12" id="KW-0902">Two-component regulatory system</keyword>
<dbReference type="PRINTS" id="PR00344">
    <property type="entry name" value="BCTRLSENSOR"/>
</dbReference>
<keyword evidence="11 18" id="KW-1133">Transmembrane helix</keyword>
<dbReference type="GO" id="GO:0005524">
    <property type="term" value="F:ATP binding"/>
    <property type="evidence" value="ECO:0007669"/>
    <property type="project" value="UniProtKB-KW"/>
</dbReference>
<dbReference type="InterPro" id="IPR005467">
    <property type="entry name" value="His_kinase_dom"/>
</dbReference>
<dbReference type="Gene3D" id="3.30.565.10">
    <property type="entry name" value="Histidine kinase-like ATPase, C-terminal domain"/>
    <property type="match status" value="1"/>
</dbReference>
<evidence type="ECO:0000313" key="23">
    <source>
        <dbReference type="Proteomes" id="UP000464524"/>
    </source>
</evidence>
<keyword evidence="7 18" id="KW-0812">Transmembrane</keyword>
<feature type="domain" description="Response regulatory" evidence="20">
    <location>
        <begin position="818"/>
        <end position="934"/>
    </location>
</feature>
<evidence type="ECO:0000256" key="4">
    <source>
        <dbReference type="ARBA" id="ARBA00022475"/>
    </source>
</evidence>
<dbReference type="FunFam" id="1.10.287.130:FF:000002">
    <property type="entry name" value="Two-component osmosensing histidine kinase"/>
    <property type="match status" value="1"/>
</dbReference>
<dbReference type="Pfam" id="PF00512">
    <property type="entry name" value="HisKA"/>
    <property type="match status" value="1"/>
</dbReference>
<sequence length="1058" mass="118950">MENTLRHYLANLPFRIWPSLLICLMTLPVFFSASAQQTESLVQLISKNQEVSLSSSISIMHESGAELSVTQVREQLSQFVWHSGGNPNYGFSEHGVWLYTTLSNVTTTDKWVVSVAFSQLDNVDMYILQDGQIIASSFQGKLGMQSHYRLPVMKAELPYAQTVELFIRLQSQHSSLVAPISIMSNSSHEMQNFYDSLLWGLFYGGLIILAIYNLVVYFALREVSLLAYVGYICTVLVWQFVWGGHASMILPQGLSHWFDMHTDIIFVLIGIGSGVFTLVFLEAKHTAPKTLPFIKVSIGLLAVMGLCSMINIFPPIWQNAAVYVVSMLAISCYTYAGFESYSNRFYAARYFIFAWSILATCALIGMFSLVDMLPSNFITTYCFQFGVFFESALFSLALMDKSRHQLQLEVQQATNDLRNNIELVEEQNVRLDIARKEAVAASNVKSQFLANMSHEIRTPLNAILGFSKELQQGDFSADKRDQINIINAAADNLMTIVNDVLDVSKIEAGKLQINSHPFSINELLEEMIGVMAKSAHLKGLEFVYDIEPLPLKLIGDSYRIRQILNNLLGNALKFTDTGHIGLSASGKLLEHGIFELIIKIEDTGIGISREDKRKLFTAFSQVDDALNRSYQGTGLGLVICKELVKLMHGQLSLQSSPGQGSVFNVTVRMNILNTKPSISANSEWQNQTVLLYEPYPNARFTASKLLHSLGAKVTSADSIAFLQTCTQPFDYLIYCIHPQYPIANEKAFVCAEHIKAKRKLLLCSGEDSCCRFSKFTEQFSPQLRLPLTPGKLKEVMHKPAQAPVNELQQRLESLPPVTVLAVDDMEMNLRLLSTWLKSSRLTLKLAFSGQDAVTLCQENEYDLILMDVQMPNMDGLQATQLIRKTKLNFGTPIIAVTAHAFKEEQQRLLNSGMDDYLPKPLDLSDLVDLINRWCHQGEDDEPQAEIFNWPLALKRANQNADAARDLFAQFIEQLPEFESKFSHLQRQPNHEELQPLVHALHGICCYTGAVGLHASCSELEGQLKRQQYNHVPSLLDKLIKDIQTLRHQANEIKLTMLE</sequence>
<protein>
    <recommendedName>
        <fullName evidence="15">Sensory/regulatory protein RpfC</fullName>
        <ecNumber evidence="3">2.7.13.3</ecNumber>
    </recommendedName>
</protein>
<dbReference type="SMART" id="SM00448">
    <property type="entry name" value="REC"/>
    <property type="match status" value="1"/>
</dbReference>
<dbReference type="Gene3D" id="3.40.50.2300">
    <property type="match status" value="1"/>
</dbReference>
<evidence type="ECO:0000256" key="18">
    <source>
        <dbReference type="SAM" id="Phobius"/>
    </source>
</evidence>
<keyword evidence="5 17" id="KW-0597">Phosphoprotein</keyword>
<dbReference type="PROSITE" id="PS50894">
    <property type="entry name" value="HPT"/>
    <property type="match status" value="1"/>
</dbReference>
<dbReference type="InterPro" id="IPR008207">
    <property type="entry name" value="Sig_transdc_His_kin_Hpt_dom"/>
</dbReference>
<dbReference type="AlphaFoldDB" id="A0A857JKH6"/>
<keyword evidence="8" id="KW-0547">Nucleotide-binding</keyword>
<dbReference type="Pfam" id="PF02518">
    <property type="entry name" value="HATPase_c"/>
    <property type="match status" value="1"/>
</dbReference>
<dbReference type="PROSITE" id="PS50109">
    <property type="entry name" value="HIS_KIN"/>
    <property type="match status" value="1"/>
</dbReference>
<dbReference type="InterPro" id="IPR003661">
    <property type="entry name" value="HisK_dim/P_dom"/>
</dbReference>
<evidence type="ECO:0000256" key="13">
    <source>
        <dbReference type="ARBA" id="ARBA00023136"/>
    </source>
</evidence>
<dbReference type="RefSeq" id="WP_160179622.1">
    <property type="nucleotide sequence ID" value="NZ_CP047656.1"/>
</dbReference>
<dbReference type="Gene3D" id="2.60.40.2380">
    <property type="match status" value="1"/>
</dbReference>
<evidence type="ECO:0000259" key="20">
    <source>
        <dbReference type="PROSITE" id="PS50110"/>
    </source>
</evidence>
<dbReference type="Gene3D" id="1.10.287.130">
    <property type="match status" value="1"/>
</dbReference>
<keyword evidence="9 22" id="KW-0418">Kinase</keyword>
<feature type="domain" description="HPt" evidence="21">
    <location>
        <begin position="959"/>
        <end position="1058"/>
    </location>
</feature>
<dbReference type="SUPFAM" id="SSF47384">
    <property type="entry name" value="Homodimeric domain of signal transducing histidine kinase"/>
    <property type="match status" value="1"/>
</dbReference>
<keyword evidence="10" id="KW-0067">ATP-binding</keyword>
<proteinExistence type="predicted"/>
<evidence type="ECO:0000256" key="8">
    <source>
        <dbReference type="ARBA" id="ARBA00022741"/>
    </source>
</evidence>
<feature type="domain" description="Histidine kinase" evidence="19">
    <location>
        <begin position="451"/>
        <end position="671"/>
    </location>
</feature>
<feature type="transmembrane region" description="Helical" evidence="18">
    <location>
        <begin position="264"/>
        <end position="281"/>
    </location>
</feature>
<evidence type="ECO:0000256" key="15">
    <source>
        <dbReference type="ARBA" id="ARBA00068150"/>
    </source>
</evidence>
<comment type="catalytic activity">
    <reaction evidence="1">
        <text>ATP + protein L-histidine = ADP + protein N-phospho-L-histidine.</text>
        <dbReference type="EC" id="2.7.13.3"/>
    </reaction>
</comment>
<dbReference type="PANTHER" id="PTHR45339:SF1">
    <property type="entry name" value="HYBRID SIGNAL TRANSDUCTION HISTIDINE KINASE J"/>
    <property type="match status" value="1"/>
</dbReference>
<dbReference type="InterPro" id="IPR036890">
    <property type="entry name" value="HATPase_C_sf"/>
</dbReference>
<feature type="transmembrane region" description="Helical" evidence="18">
    <location>
        <begin position="350"/>
        <end position="370"/>
    </location>
</feature>
<gene>
    <name evidence="22" type="ORF">FX988_02068</name>
</gene>
<keyword evidence="13 18" id="KW-0472">Membrane</keyword>
<dbReference type="OrthoDB" id="9810730at2"/>
<dbReference type="CDD" id="cd00082">
    <property type="entry name" value="HisKA"/>
    <property type="match status" value="1"/>
</dbReference>
<dbReference type="KEGG" id="pmes:FX988_02068"/>
<feature type="transmembrane region" description="Helical" evidence="18">
    <location>
        <begin position="320"/>
        <end position="338"/>
    </location>
</feature>
<dbReference type="InterPro" id="IPR004358">
    <property type="entry name" value="Sig_transdc_His_kin-like_C"/>
</dbReference>
<dbReference type="InterPro" id="IPR036097">
    <property type="entry name" value="HisK_dim/P_sf"/>
</dbReference>
<evidence type="ECO:0000259" key="19">
    <source>
        <dbReference type="PROSITE" id="PS50109"/>
    </source>
</evidence>
<dbReference type="EC" id="2.7.13.3" evidence="3"/>
<evidence type="ECO:0000256" key="14">
    <source>
        <dbReference type="ARBA" id="ARBA00064003"/>
    </source>
</evidence>
<dbReference type="PANTHER" id="PTHR45339">
    <property type="entry name" value="HYBRID SIGNAL TRANSDUCTION HISTIDINE KINASE J"/>
    <property type="match status" value="1"/>
</dbReference>
<dbReference type="Proteomes" id="UP000464524">
    <property type="component" value="Chromosome"/>
</dbReference>
<dbReference type="InterPro" id="IPR003594">
    <property type="entry name" value="HATPase_dom"/>
</dbReference>
<evidence type="ECO:0000256" key="10">
    <source>
        <dbReference type="ARBA" id="ARBA00022840"/>
    </source>
</evidence>
<feature type="transmembrane region" description="Helical" evidence="18">
    <location>
        <begin position="293"/>
        <end position="314"/>
    </location>
</feature>
<dbReference type="GO" id="GO:0000155">
    <property type="term" value="F:phosphorelay sensor kinase activity"/>
    <property type="evidence" value="ECO:0007669"/>
    <property type="project" value="InterPro"/>
</dbReference>
<feature type="modified residue" description="4-aspartylphosphate" evidence="17">
    <location>
        <position position="867"/>
    </location>
</feature>
<dbReference type="SMART" id="SM00388">
    <property type="entry name" value="HisKA"/>
    <property type="match status" value="1"/>
</dbReference>
<evidence type="ECO:0000256" key="12">
    <source>
        <dbReference type="ARBA" id="ARBA00023012"/>
    </source>
</evidence>
<keyword evidence="4" id="KW-1003">Cell membrane</keyword>
<dbReference type="FunFam" id="3.30.565.10:FF:000010">
    <property type="entry name" value="Sensor histidine kinase RcsC"/>
    <property type="match status" value="1"/>
</dbReference>
<dbReference type="InterPro" id="IPR001789">
    <property type="entry name" value="Sig_transdc_resp-reg_receiver"/>
</dbReference>
<organism evidence="22 23">
    <name type="scientific">Paraglaciecola mesophila</name>
    <dbReference type="NCBI Taxonomy" id="197222"/>
    <lineage>
        <taxon>Bacteria</taxon>
        <taxon>Pseudomonadati</taxon>
        <taxon>Pseudomonadota</taxon>
        <taxon>Gammaproteobacteria</taxon>
        <taxon>Alteromonadales</taxon>
        <taxon>Alteromonadaceae</taxon>
        <taxon>Paraglaciecola</taxon>
    </lineage>
</organism>
<dbReference type="CDD" id="cd16922">
    <property type="entry name" value="HATPase_EvgS-ArcB-TorS-like"/>
    <property type="match status" value="1"/>
</dbReference>
<dbReference type="PROSITE" id="PS50110">
    <property type="entry name" value="RESPONSE_REGULATORY"/>
    <property type="match status" value="1"/>
</dbReference>
<dbReference type="SUPFAM" id="SSF47226">
    <property type="entry name" value="Histidine-containing phosphotransfer domain, HPT domain"/>
    <property type="match status" value="1"/>
</dbReference>
<keyword evidence="6 22" id="KW-0808">Transferase</keyword>
<evidence type="ECO:0000256" key="3">
    <source>
        <dbReference type="ARBA" id="ARBA00012438"/>
    </source>
</evidence>
<evidence type="ECO:0000256" key="16">
    <source>
        <dbReference type="PROSITE-ProRule" id="PRU00110"/>
    </source>
</evidence>
<dbReference type="GO" id="GO:0005886">
    <property type="term" value="C:plasma membrane"/>
    <property type="evidence" value="ECO:0007669"/>
    <property type="project" value="UniProtKB-SubCell"/>
</dbReference>
<evidence type="ECO:0000256" key="5">
    <source>
        <dbReference type="ARBA" id="ARBA00022553"/>
    </source>
</evidence>
<feature type="modified residue" description="Phosphohistidine" evidence="16">
    <location>
        <position position="998"/>
    </location>
</feature>
<evidence type="ECO:0000256" key="7">
    <source>
        <dbReference type="ARBA" id="ARBA00022692"/>
    </source>
</evidence>
<accession>A0A857JKH6</accession>
<feature type="transmembrane region" description="Helical" evidence="18">
    <location>
        <begin position="225"/>
        <end position="244"/>
    </location>
</feature>
<comment type="subcellular location">
    <subcellularLocation>
        <location evidence="2">Cell membrane</location>
        <topology evidence="2">Multi-pass membrane protein</topology>
    </subcellularLocation>
</comment>
<feature type="transmembrane region" description="Helical" evidence="18">
    <location>
        <begin position="197"/>
        <end position="218"/>
    </location>
</feature>
<dbReference type="EMBL" id="CP047656">
    <property type="protein sequence ID" value="QHJ11832.1"/>
    <property type="molecule type" value="Genomic_DNA"/>
</dbReference>
<dbReference type="SMART" id="SM00387">
    <property type="entry name" value="HATPase_c"/>
    <property type="match status" value="1"/>
</dbReference>
<evidence type="ECO:0000256" key="1">
    <source>
        <dbReference type="ARBA" id="ARBA00000085"/>
    </source>
</evidence>
<reference evidence="22 23" key="1">
    <citation type="submission" date="2019-12" db="EMBL/GenBank/DDBJ databases">
        <title>Genome sequencing and assembly of endphytes of Porphyra tenera.</title>
        <authorList>
            <person name="Park J.M."/>
            <person name="Shin R."/>
            <person name="Jo S.H."/>
        </authorList>
    </citation>
    <scope>NUCLEOTIDE SEQUENCE [LARGE SCALE GENOMIC DNA]</scope>
    <source>
        <strain evidence="22 23">GPM4</strain>
    </source>
</reference>
<dbReference type="SUPFAM" id="SSF52172">
    <property type="entry name" value="CheY-like"/>
    <property type="match status" value="1"/>
</dbReference>
<evidence type="ECO:0000256" key="17">
    <source>
        <dbReference type="PROSITE-ProRule" id="PRU00169"/>
    </source>
</evidence>
<dbReference type="SUPFAM" id="SSF55874">
    <property type="entry name" value="ATPase domain of HSP90 chaperone/DNA topoisomerase II/histidine kinase"/>
    <property type="match status" value="1"/>
</dbReference>
<evidence type="ECO:0000256" key="6">
    <source>
        <dbReference type="ARBA" id="ARBA00022679"/>
    </source>
</evidence>
<keyword evidence="23" id="KW-1185">Reference proteome</keyword>
<dbReference type="Pfam" id="PF07695">
    <property type="entry name" value="7TMR-DISM_7TM"/>
    <property type="match status" value="1"/>
</dbReference>
<dbReference type="InterPro" id="IPR036641">
    <property type="entry name" value="HPT_dom_sf"/>
</dbReference>
<evidence type="ECO:0000259" key="21">
    <source>
        <dbReference type="PROSITE" id="PS50894"/>
    </source>
</evidence>
<evidence type="ECO:0000256" key="9">
    <source>
        <dbReference type="ARBA" id="ARBA00022777"/>
    </source>
</evidence>
<evidence type="ECO:0000256" key="2">
    <source>
        <dbReference type="ARBA" id="ARBA00004651"/>
    </source>
</evidence>
<dbReference type="InterPro" id="IPR011006">
    <property type="entry name" value="CheY-like_superfamily"/>
</dbReference>
<dbReference type="Pfam" id="PF00072">
    <property type="entry name" value="Response_reg"/>
    <property type="match status" value="1"/>
</dbReference>
<dbReference type="CDD" id="cd17546">
    <property type="entry name" value="REC_hyHK_CKI1_RcsC-like"/>
    <property type="match status" value="1"/>
</dbReference>
<dbReference type="InterPro" id="IPR011623">
    <property type="entry name" value="7TMR_DISM_rcpt_extracell_dom1"/>
</dbReference>
<dbReference type="Gene3D" id="1.20.120.160">
    <property type="entry name" value="HPT domain"/>
    <property type="match status" value="1"/>
</dbReference>
<comment type="subunit">
    <text evidence="14">At low DSF concentrations, interacts with RpfF.</text>
</comment>
<dbReference type="InterPro" id="IPR011622">
    <property type="entry name" value="7TMR_DISM_rcpt_extracell_dom2"/>
</dbReference>